<reference evidence="1" key="1">
    <citation type="submission" date="2021-02" db="EMBL/GenBank/DDBJ databases">
        <authorList>
            <person name="Nowell W R."/>
        </authorList>
    </citation>
    <scope>NUCLEOTIDE SEQUENCE</scope>
</reference>
<dbReference type="AlphaFoldDB" id="A0A814YLZ8"/>
<evidence type="ECO:0000313" key="3">
    <source>
        <dbReference type="Proteomes" id="UP000663829"/>
    </source>
</evidence>
<protein>
    <submittedName>
        <fullName evidence="1">Uncharacterized protein</fullName>
    </submittedName>
</protein>
<accession>A0A814YLZ8</accession>
<gene>
    <name evidence="1" type="ORF">GPM918_LOCUS25211</name>
    <name evidence="2" type="ORF">SRO942_LOCUS25217</name>
</gene>
<keyword evidence="3" id="KW-1185">Reference proteome</keyword>
<sequence length="302" mass="35443">MRRLYTQYEAFLLTCFSLTLTYVKCDLLNVRVSDLINNNPTIAAVSDLHHALKVFADKTLSPAETATDLSTFILQQFVLNTYISNKELKEYLQQEFQNLNNQLKYIKLKIGNLSDKIDQQAIRTDYLNEIQKLENVWMKYNNFINNPHNDTLNEVKKICLGDYTSSDLVINWFYLRIIQNQQFPYPTSKGMWYKYKLNNYNIVLFWKTKLLDNAFIQNQEQRLVTLFGFMSDLLFLQDFDTTRSDAEMATQLVEKGINYFQLMLVVDGSALLKGSITKIPLEGFLIQYFFRILCMWGMLCSL</sequence>
<organism evidence="1 3">
    <name type="scientific">Didymodactylos carnosus</name>
    <dbReference type="NCBI Taxonomy" id="1234261"/>
    <lineage>
        <taxon>Eukaryota</taxon>
        <taxon>Metazoa</taxon>
        <taxon>Spiralia</taxon>
        <taxon>Gnathifera</taxon>
        <taxon>Rotifera</taxon>
        <taxon>Eurotatoria</taxon>
        <taxon>Bdelloidea</taxon>
        <taxon>Philodinida</taxon>
        <taxon>Philodinidae</taxon>
        <taxon>Didymodactylos</taxon>
    </lineage>
</organism>
<dbReference type="EMBL" id="CAJNOQ010009697">
    <property type="protein sequence ID" value="CAF1231806.1"/>
    <property type="molecule type" value="Genomic_DNA"/>
</dbReference>
<evidence type="ECO:0000313" key="2">
    <source>
        <dbReference type="EMBL" id="CAF3994452.1"/>
    </source>
</evidence>
<evidence type="ECO:0000313" key="1">
    <source>
        <dbReference type="EMBL" id="CAF1231806.1"/>
    </source>
</evidence>
<comment type="caution">
    <text evidence="1">The sequence shown here is derived from an EMBL/GenBank/DDBJ whole genome shotgun (WGS) entry which is preliminary data.</text>
</comment>
<name>A0A814YLZ8_9BILA</name>
<dbReference type="EMBL" id="CAJOBC010009702">
    <property type="protein sequence ID" value="CAF3994452.1"/>
    <property type="molecule type" value="Genomic_DNA"/>
</dbReference>
<dbReference type="Proteomes" id="UP000663829">
    <property type="component" value="Unassembled WGS sequence"/>
</dbReference>
<proteinExistence type="predicted"/>
<dbReference type="Proteomes" id="UP000681722">
    <property type="component" value="Unassembled WGS sequence"/>
</dbReference>